<gene>
    <name evidence="2" type="ORF">COV87_00805</name>
</gene>
<dbReference type="PANTHER" id="PTHR10859">
    <property type="entry name" value="GLYCOSYL TRANSFERASE"/>
    <property type="match status" value="1"/>
</dbReference>
<dbReference type="PANTHER" id="PTHR10859:SF91">
    <property type="entry name" value="DOLICHYL-PHOSPHATE BETA-GLUCOSYLTRANSFERASE"/>
    <property type="match status" value="1"/>
</dbReference>
<dbReference type="Gene3D" id="3.90.550.10">
    <property type="entry name" value="Spore Coat Polysaccharide Biosynthesis Protein SpsA, Chain A"/>
    <property type="match status" value="1"/>
</dbReference>
<evidence type="ECO:0000313" key="2">
    <source>
        <dbReference type="EMBL" id="PIQ71903.1"/>
    </source>
</evidence>
<organism evidence="2 3">
    <name type="scientific">Candidatus Roizmanbacteria bacterium CG11_big_fil_rev_8_21_14_0_20_37_16</name>
    <dbReference type="NCBI Taxonomy" id="1974857"/>
    <lineage>
        <taxon>Bacteria</taxon>
        <taxon>Candidatus Roizmaniibacteriota</taxon>
    </lineage>
</organism>
<dbReference type="InterPro" id="IPR001173">
    <property type="entry name" value="Glyco_trans_2-like"/>
</dbReference>
<sequence length="242" mass="27852">MSKYPYKLSLIIPAYNEEKKIECDIKEAFSYLSKKKVIGEVIVSTDGITDKTNEIVKKLQKKYKNLHLIAHKNKIGKGMAIKKGVEKAQGKYIMFADAGYCVPFSYINDGIKKLEEGNDCALASRAFRNSHIKKKQPLYRQIGSKVFGLIVRNILGVPKHIKDTQCGFKIYKNNIAKDLFSKLRTKAMMFDIEIILRAKKNKYKMASFAVEWKNDLDTKFNPISGSIVNFKDLYKMKLKYRL</sequence>
<dbReference type="SUPFAM" id="SSF53448">
    <property type="entry name" value="Nucleotide-diphospho-sugar transferases"/>
    <property type="match status" value="1"/>
</dbReference>
<proteinExistence type="predicted"/>
<feature type="domain" description="Glycosyltransferase 2-like" evidence="1">
    <location>
        <begin position="9"/>
        <end position="179"/>
    </location>
</feature>
<reference evidence="2 3" key="1">
    <citation type="submission" date="2017-09" db="EMBL/GenBank/DDBJ databases">
        <title>Depth-based differentiation of microbial function through sediment-hosted aquifers and enrichment of novel symbionts in the deep terrestrial subsurface.</title>
        <authorList>
            <person name="Probst A.J."/>
            <person name="Ladd B."/>
            <person name="Jarett J.K."/>
            <person name="Geller-Mcgrath D.E."/>
            <person name="Sieber C.M."/>
            <person name="Emerson J.B."/>
            <person name="Anantharaman K."/>
            <person name="Thomas B.C."/>
            <person name="Malmstrom R."/>
            <person name="Stieglmeier M."/>
            <person name="Klingl A."/>
            <person name="Woyke T."/>
            <person name="Ryan C.M."/>
            <person name="Banfield J.F."/>
        </authorList>
    </citation>
    <scope>NUCLEOTIDE SEQUENCE [LARGE SCALE GENOMIC DNA]</scope>
    <source>
        <strain evidence="2">CG11_big_fil_rev_8_21_14_0_20_37_16</strain>
    </source>
</reference>
<dbReference type="EMBL" id="PCVK01000025">
    <property type="protein sequence ID" value="PIQ71903.1"/>
    <property type="molecule type" value="Genomic_DNA"/>
</dbReference>
<dbReference type="InterPro" id="IPR029044">
    <property type="entry name" value="Nucleotide-diphossugar_trans"/>
</dbReference>
<name>A0A2H0KMY7_9BACT</name>
<dbReference type="AlphaFoldDB" id="A0A2H0KMY7"/>
<evidence type="ECO:0000313" key="3">
    <source>
        <dbReference type="Proteomes" id="UP000229497"/>
    </source>
</evidence>
<dbReference type="Pfam" id="PF00535">
    <property type="entry name" value="Glycos_transf_2"/>
    <property type="match status" value="1"/>
</dbReference>
<accession>A0A2H0KMY7</accession>
<dbReference type="Proteomes" id="UP000229497">
    <property type="component" value="Unassembled WGS sequence"/>
</dbReference>
<dbReference type="GO" id="GO:0006487">
    <property type="term" value="P:protein N-linked glycosylation"/>
    <property type="evidence" value="ECO:0007669"/>
    <property type="project" value="TreeGrafter"/>
</dbReference>
<comment type="caution">
    <text evidence="2">The sequence shown here is derived from an EMBL/GenBank/DDBJ whole genome shotgun (WGS) entry which is preliminary data.</text>
</comment>
<protein>
    <recommendedName>
        <fullName evidence="1">Glycosyltransferase 2-like domain-containing protein</fullName>
    </recommendedName>
</protein>
<evidence type="ECO:0000259" key="1">
    <source>
        <dbReference type="Pfam" id="PF00535"/>
    </source>
</evidence>